<protein>
    <submittedName>
        <fullName evidence="3">Alpha/beta fold hydrolase</fullName>
    </submittedName>
</protein>
<evidence type="ECO:0000259" key="2">
    <source>
        <dbReference type="Pfam" id="PF00561"/>
    </source>
</evidence>
<evidence type="ECO:0000313" key="3">
    <source>
        <dbReference type="EMBL" id="QOL83076.1"/>
    </source>
</evidence>
<dbReference type="InterPro" id="IPR029058">
    <property type="entry name" value="AB_hydrolase_fold"/>
</dbReference>
<accession>A0A7L9WUH6</accession>
<sequence length="316" mass="34222">MTLLAIVIFIALLWGIGLLSYTLRWKIRIEKIVPPRGQFTQISTGKLHYVERGTGPAVLLIHGLGGQLGNFDCGVIDNLARDHRVIAIDRPGMGYSERPDTAPTGHPENAQLMFEVIEALKIDRPLVVGHSLGGAISLAMALQAPEKLRGLALIAPLTLPSKTAPAAAFNNLKISSNWLRWLIAWTLATPGGFRNAAVVLDQIYGPETMPANAPTQGGGLLGLRPRHFFNTSRDFMASGRGLKQMAERYDSLALPVRVLYGTEDRTLDHTRQGQELAALHPAIGLTLVPGGHMLPVTQPDTCAEFIRKAVQDMPGA</sequence>
<proteinExistence type="predicted"/>
<evidence type="ECO:0000313" key="4">
    <source>
        <dbReference type="Proteomes" id="UP000594118"/>
    </source>
</evidence>
<dbReference type="PRINTS" id="PR00412">
    <property type="entry name" value="EPOXHYDRLASE"/>
</dbReference>
<keyword evidence="1 3" id="KW-0378">Hydrolase</keyword>
<dbReference type="PANTHER" id="PTHR43798">
    <property type="entry name" value="MONOACYLGLYCEROL LIPASE"/>
    <property type="match status" value="1"/>
</dbReference>
<dbReference type="Proteomes" id="UP000594118">
    <property type="component" value="Chromosome"/>
</dbReference>
<dbReference type="PRINTS" id="PR00111">
    <property type="entry name" value="ABHYDROLASE"/>
</dbReference>
<dbReference type="AlphaFoldDB" id="A0A7L9WUH6"/>
<dbReference type="InterPro" id="IPR000073">
    <property type="entry name" value="AB_hydrolase_1"/>
</dbReference>
<dbReference type="SUPFAM" id="SSF53474">
    <property type="entry name" value="alpha/beta-Hydrolases"/>
    <property type="match status" value="1"/>
</dbReference>
<organism evidence="3 4">
    <name type="scientific">Pseudooceanicola spongiae</name>
    <dbReference type="NCBI Taxonomy" id="2613965"/>
    <lineage>
        <taxon>Bacteria</taxon>
        <taxon>Pseudomonadati</taxon>
        <taxon>Pseudomonadota</taxon>
        <taxon>Alphaproteobacteria</taxon>
        <taxon>Rhodobacterales</taxon>
        <taxon>Paracoccaceae</taxon>
        <taxon>Pseudooceanicola</taxon>
    </lineage>
</organism>
<dbReference type="PANTHER" id="PTHR43798:SF31">
    <property type="entry name" value="AB HYDROLASE SUPERFAMILY PROTEIN YCLE"/>
    <property type="match status" value="1"/>
</dbReference>
<dbReference type="InterPro" id="IPR000639">
    <property type="entry name" value="Epox_hydrolase-like"/>
</dbReference>
<dbReference type="EMBL" id="CP045201">
    <property type="protein sequence ID" value="QOL83076.1"/>
    <property type="molecule type" value="Genomic_DNA"/>
</dbReference>
<dbReference type="GO" id="GO:0016787">
    <property type="term" value="F:hydrolase activity"/>
    <property type="evidence" value="ECO:0007669"/>
    <property type="project" value="UniProtKB-KW"/>
</dbReference>
<gene>
    <name evidence="3" type="ORF">F3W81_02765</name>
</gene>
<evidence type="ECO:0000256" key="1">
    <source>
        <dbReference type="ARBA" id="ARBA00022801"/>
    </source>
</evidence>
<dbReference type="KEGG" id="pshq:F3W81_02765"/>
<dbReference type="GO" id="GO:0016020">
    <property type="term" value="C:membrane"/>
    <property type="evidence" value="ECO:0007669"/>
    <property type="project" value="TreeGrafter"/>
</dbReference>
<feature type="domain" description="AB hydrolase-1" evidence="2">
    <location>
        <begin position="56"/>
        <end position="295"/>
    </location>
</feature>
<dbReference type="Gene3D" id="3.40.50.1820">
    <property type="entry name" value="alpha/beta hydrolase"/>
    <property type="match status" value="1"/>
</dbReference>
<name>A0A7L9WUH6_9RHOB</name>
<reference evidence="3 4" key="1">
    <citation type="submission" date="2019-10" db="EMBL/GenBank/DDBJ databases">
        <title>Pseudopuniceibacterium sp. HQ09 islated from Antarctica.</title>
        <authorList>
            <person name="Liao L."/>
            <person name="Su S."/>
            <person name="Chen B."/>
            <person name="Yu Y."/>
        </authorList>
    </citation>
    <scope>NUCLEOTIDE SEQUENCE [LARGE SCALE GENOMIC DNA]</scope>
    <source>
        <strain evidence="3 4">HQ09</strain>
    </source>
</reference>
<dbReference type="InterPro" id="IPR050266">
    <property type="entry name" value="AB_hydrolase_sf"/>
</dbReference>
<keyword evidence="4" id="KW-1185">Reference proteome</keyword>
<dbReference type="Pfam" id="PF00561">
    <property type="entry name" value="Abhydrolase_1"/>
    <property type="match status" value="1"/>
</dbReference>